<keyword evidence="2" id="KW-0812">Transmembrane</keyword>
<feature type="transmembrane region" description="Helical" evidence="2">
    <location>
        <begin position="37"/>
        <end position="56"/>
    </location>
</feature>
<keyword evidence="2" id="KW-1133">Transmembrane helix</keyword>
<feature type="transmembrane region" description="Helical" evidence="2">
    <location>
        <begin position="203"/>
        <end position="225"/>
    </location>
</feature>
<feature type="transmembrane region" description="Helical" evidence="2">
    <location>
        <begin position="131"/>
        <end position="148"/>
    </location>
</feature>
<keyword evidence="2" id="KW-0472">Membrane</keyword>
<proteinExistence type="predicted"/>
<feature type="transmembrane region" description="Helical" evidence="2">
    <location>
        <begin position="6"/>
        <end position="25"/>
    </location>
</feature>
<feature type="transmembrane region" description="Helical" evidence="2">
    <location>
        <begin position="237"/>
        <end position="259"/>
    </location>
</feature>
<dbReference type="RefSeq" id="WP_073100837.1">
    <property type="nucleotide sequence ID" value="NZ_QOVL01000026.1"/>
</dbReference>
<sequence>MDVNLQKTLLFLLFIGLGLLLKLKIKEKKELAGIKMIILNLALPATIFIALLSVNVEASLLVLPFIALLLNFFLFLVTPFLFPFIGIKKDSPNYRTAQMLIPSLAPGLSCFPFILEYLGEGYLAKAAMADLGNKLFVLLILYLVAMNWHYKTQGITNKSTRAKFKSLCIAMISEPVNIFIAAALTLLSLGINMNSIPFLFSESLSRLSLLMTPLVLLFIGLSVNIKKRQFAEIVSLLLVRAGIVVFLAIGLILFADIAIAEDRLLLLAFGLSACSFWPFAHIAAVDAQEKRILNSRKTFNQNFAINILALSFPLSVVLILGILSAGNQIADLYTMVILALGLLGCGLVYPIFIKFTQKKNTEELPNVTEAEQLYNLKRVSEN</sequence>
<evidence type="ECO:0000256" key="1">
    <source>
        <dbReference type="ARBA" id="ARBA00022448"/>
    </source>
</evidence>
<dbReference type="PANTHER" id="PTHR36838">
    <property type="entry name" value="AUXIN EFFLUX CARRIER FAMILY PROTEIN"/>
    <property type="match status" value="1"/>
</dbReference>
<evidence type="ECO:0008006" key="5">
    <source>
        <dbReference type="Google" id="ProtNLM"/>
    </source>
</evidence>
<feature type="transmembrane region" description="Helical" evidence="2">
    <location>
        <begin position="332"/>
        <end position="352"/>
    </location>
</feature>
<dbReference type="EMBL" id="QOVL01000026">
    <property type="protein sequence ID" value="RXG24091.1"/>
    <property type="molecule type" value="Genomic_DNA"/>
</dbReference>
<gene>
    <name evidence="3" type="ORF">DSL99_3733</name>
</gene>
<reference evidence="3 4" key="1">
    <citation type="submission" date="2018-07" db="EMBL/GenBank/DDBJ databases">
        <title>Leeuwenhoekiella genomics.</title>
        <authorList>
            <person name="Tahon G."/>
            <person name="Willems A."/>
        </authorList>
    </citation>
    <scope>NUCLEOTIDE SEQUENCE [LARGE SCALE GENOMIC DNA]</scope>
    <source>
        <strain evidence="3 4">LMG 1345</strain>
    </source>
</reference>
<accession>A0A4Q0PBV8</accession>
<protein>
    <recommendedName>
        <fullName evidence="5">Permease</fullName>
    </recommendedName>
</protein>
<evidence type="ECO:0000313" key="4">
    <source>
        <dbReference type="Proteomes" id="UP000290608"/>
    </source>
</evidence>
<feature type="transmembrane region" description="Helical" evidence="2">
    <location>
        <begin position="99"/>
        <end position="119"/>
    </location>
</feature>
<dbReference type="PANTHER" id="PTHR36838:SF3">
    <property type="entry name" value="TRANSPORTER AUXIN EFFLUX CARRIER EC FAMILY"/>
    <property type="match status" value="1"/>
</dbReference>
<organism evidence="3 4">
    <name type="scientific">Leeuwenhoekiella marinoflava</name>
    <dbReference type="NCBI Taxonomy" id="988"/>
    <lineage>
        <taxon>Bacteria</taxon>
        <taxon>Pseudomonadati</taxon>
        <taxon>Bacteroidota</taxon>
        <taxon>Flavobacteriia</taxon>
        <taxon>Flavobacteriales</taxon>
        <taxon>Flavobacteriaceae</taxon>
        <taxon>Leeuwenhoekiella</taxon>
    </lineage>
</organism>
<feature type="transmembrane region" description="Helical" evidence="2">
    <location>
        <begin position="62"/>
        <end position="87"/>
    </location>
</feature>
<comment type="caution">
    <text evidence="3">The sequence shown here is derived from an EMBL/GenBank/DDBJ whole genome shotgun (WGS) entry which is preliminary data.</text>
</comment>
<name>A0A4Q0PBV8_9FLAO</name>
<dbReference type="AlphaFoldDB" id="A0A4Q0PBV8"/>
<evidence type="ECO:0000256" key="2">
    <source>
        <dbReference type="SAM" id="Phobius"/>
    </source>
</evidence>
<dbReference type="STRING" id="1122159.SAMN02745246_03872"/>
<keyword evidence="1" id="KW-0813">Transport</keyword>
<feature type="transmembrane region" description="Helical" evidence="2">
    <location>
        <begin position="265"/>
        <end position="284"/>
    </location>
</feature>
<evidence type="ECO:0000313" key="3">
    <source>
        <dbReference type="EMBL" id="RXG24091.1"/>
    </source>
</evidence>
<feature type="transmembrane region" description="Helical" evidence="2">
    <location>
        <begin position="169"/>
        <end position="191"/>
    </location>
</feature>
<feature type="transmembrane region" description="Helical" evidence="2">
    <location>
        <begin position="305"/>
        <end position="326"/>
    </location>
</feature>
<dbReference type="Proteomes" id="UP000290608">
    <property type="component" value="Unassembled WGS sequence"/>
</dbReference>